<evidence type="ECO:0000256" key="1">
    <source>
        <dbReference type="SAM" id="Phobius"/>
    </source>
</evidence>
<evidence type="ECO:0000313" key="3">
    <source>
        <dbReference type="Proteomes" id="UP000783287"/>
    </source>
</evidence>
<name>A0A955L789_9BACT</name>
<proteinExistence type="predicted"/>
<keyword evidence="1" id="KW-0812">Transmembrane</keyword>
<keyword evidence="1" id="KW-0472">Membrane</keyword>
<reference evidence="2" key="2">
    <citation type="journal article" date="2021" name="Microbiome">
        <title>Successional dynamics and alternative stable states in a saline activated sludge microbial community over 9 years.</title>
        <authorList>
            <person name="Wang Y."/>
            <person name="Ye J."/>
            <person name="Ju F."/>
            <person name="Liu L."/>
            <person name="Boyd J.A."/>
            <person name="Deng Y."/>
            <person name="Parks D.H."/>
            <person name="Jiang X."/>
            <person name="Yin X."/>
            <person name="Woodcroft B.J."/>
            <person name="Tyson G.W."/>
            <person name="Hugenholtz P."/>
            <person name="Polz M.F."/>
            <person name="Zhang T."/>
        </authorList>
    </citation>
    <scope>NUCLEOTIDE SEQUENCE</scope>
    <source>
        <strain evidence="2">HKST-UBA14</strain>
    </source>
</reference>
<evidence type="ECO:0000313" key="2">
    <source>
        <dbReference type="EMBL" id="MCA9383958.1"/>
    </source>
</evidence>
<reference evidence="2" key="1">
    <citation type="submission" date="2020-04" db="EMBL/GenBank/DDBJ databases">
        <authorList>
            <person name="Zhang T."/>
        </authorList>
    </citation>
    <scope>NUCLEOTIDE SEQUENCE</scope>
    <source>
        <strain evidence="2">HKST-UBA14</strain>
    </source>
</reference>
<organism evidence="2 3">
    <name type="scientific">Candidatus Dojkabacteria bacterium</name>
    <dbReference type="NCBI Taxonomy" id="2099670"/>
    <lineage>
        <taxon>Bacteria</taxon>
        <taxon>Candidatus Dojkabacteria</taxon>
    </lineage>
</organism>
<dbReference type="Proteomes" id="UP000783287">
    <property type="component" value="Unassembled WGS sequence"/>
</dbReference>
<comment type="caution">
    <text evidence="2">The sequence shown here is derived from an EMBL/GenBank/DDBJ whole genome shotgun (WGS) entry which is preliminary data.</text>
</comment>
<accession>A0A955L789</accession>
<protein>
    <submittedName>
        <fullName evidence="2">Uncharacterized protein</fullName>
    </submittedName>
</protein>
<feature type="transmembrane region" description="Helical" evidence="1">
    <location>
        <begin position="21"/>
        <end position="42"/>
    </location>
</feature>
<sequence>MNNFKQDSYIIKDFFRYKKQILIILIITATLSLAIMFGFKFIKDPPNNNQPDGYTKINFESENIPVLRLGHYTLWGGNSDGSYTFIKRFNALDGLTSLDTEKLIQLEADNLNDYTSFIVTLEPEGDRNEEIDGITFLEGAVVDNRAELKFVQSSLLTDQLTGTYILATPSDGNNGINEKSGVWFTNTEHNQASLDIPSIESSMWTWEARLIKEDTTDPLILGRFQSNTGPDSSNSYSEISARGYSFPGEDFLSNLPDGYTGPLNLSNGDYKIVISLEPQLSNTEDPTGSLLFAPILEALIPAGSDANTPLQLENIVNQPIITLTLE</sequence>
<gene>
    <name evidence="2" type="ORF">KC909_06375</name>
</gene>
<dbReference type="EMBL" id="JAGQLK010000189">
    <property type="protein sequence ID" value="MCA9383958.1"/>
    <property type="molecule type" value="Genomic_DNA"/>
</dbReference>
<dbReference type="AlphaFoldDB" id="A0A955L789"/>
<keyword evidence="1" id="KW-1133">Transmembrane helix</keyword>